<dbReference type="Gene3D" id="3.40.50.300">
    <property type="entry name" value="P-loop containing nucleotide triphosphate hydrolases"/>
    <property type="match status" value="1"/>
</dbReference>
<evidence type="ECO:0000256" key="3">
    <source>
        <dbReference type="ARBA" id="ARBA00022741"/>
    </source>
</evidence>
<dbReference type="SUPFAM" id="SSF52540">
    <property type="entry name" value="P-loop containing nucleoside triphosphate hydrolases"/>
    <property type="match status" value="1"/>
</dbReference>
<dbReference type="AlphaFoldDB" id="A0A0F9V5E2"/>
<protein>
    <recommendedName>
        <fullName evidence="5">ABC transporter domain-containing protein</fullName>
    </recommendedName>
</protein>
<dbReference type="PROSITE" id="PS50893">
    <property type="entry name" value="ABC_TRANSPORTER_2"/>
    <property type="match status" value="1"/>
</dbReference>
<dbReference type="InterPro" id="IPR027417">
    <property type="entry name" value="P-loop_NTPase"/>
</dbReference>
<proteinExistence type="inferred from homology"/>
<evidence type="ECO:0000259" key="5">
    <source>
        <dbReference type="PROSITE" id="PS50893"/>
    </source>
</evidence>
<keyword evidence="3" id="KW-0547">Nucleotide-binding</keyword>
<sequence>MISINSLTKRFGEHVAVDNLSFDVKPGEVLGFLGPNGAGKSTTMKMLTGFLTPDGGSASVCGFDVQSQILQAQQQMGYLPEGAPCYGDMRVKGFLEFIAAIRGFSGAEKHKRVARAVEQVELQSVLGQRIETLSKGFKRRVGLAQAILHDPQVLILDEPTDGLDPNQKHHVRHLIQQLAEGSNKIVVISTHILEEVSAVCSRAVIIGHGRLLADGTPEELEARSRYHQAVTLTLSQSVDAVDTQALQQLPGVLAVESQRDGQQLTVLAKPGEVIFPAVGQLAREQQWQVAELSVERGRLDDVFRGLTSGEAA</sequence>
<organism evidence="6">
    <name type="scientific">marine sediment metagenome</name>
    <dbReference type="NCBI Taxonomy" id="412755"/>
    <lineage>
        <taxon>unclassified sequences</taxon>
        <taxon>metagenomes</taxon>
        <taxon>ecological metagenomes</taxon>
    </lineage>
</organism>
<name>A0A0F9V5E2_9ZZZZ</name>
<dbReference type="InterPro" id="IPR003439">
    <property type="entry name" value="ABC_transporter-like_ATP-bd"/>
</dbReference>
<evidence type="ECO:0000313" key="6">
    <source>
        <dbReference type="EMBL" id="KKN94892.1"/>
    </source>
</evidence>
<dbReference type="GO" id="GO:0005524">
    <property type="term" value="F:ATP binding"/>
    <property type="evidence" value="ECO:0007669"/>
    <property type="project" value="UniProtKB-KW"/>
</dbReference>
<comment type="similarity">
    <text evidence="1">Belongs to the ABC transporter superfamily.</text>
</comment>
<dbReference type="PANTHER" id="PTHR43335">
    <property type="entry name" value="ABC TRANSPORTER, ATP-BINDING PROTEIN"/>
    <property type="match status" value="1"/>
</dbReference>
<dbReference type="GO" id="GO:0016887">
    <property type="term" value="F:ATP hydrolysis activity"/>
    <property type="evidence" value="ECO:0007669"/>
    <property type="project" value="InterPro"/>
</dbReference>
<evidence type="ECO:0000256" key="2">
    <source>
        <dbReference type="ARBA" id="ARBA00022448"/>
    </source>
</evidence>
<dbReference type="Pfam" id="PF00005">
    <property type="entry name" value="ABC_tran"/>
    <property type="match status" value="1"/>
</dbReference>
<evidence type="ECO:0000256" key="4">
    <source>
        <dbReference type="ARBA" id="ARBA00022840"/>
    </source>
</evidence>
<keyword evidence="2" id="KW-0813">Transport</keyword>
<dbReference type="EMBL" id="LAZR01000074">
    <property type="protein sequence ID" value="KKN94892.1"/>
    <property type="molecule type" value="Genomic_DNA"/>
</dbReference>
<reference evidence="6" key="1">
    <citation type="journal article" date="2015" name="Nature">
        <title>Complex archaea that bridge the gap between prokaryotes and eukaryotes.</title>
        <authorList>
            <person name="Spang A."/>
            <person name="Saw J.H."/>
            <person name="Jorgensen S.L."/>
            <person name="Zaremba-Niedzwiedzka K."/>
            <person name="Martijn J."/>
            <person name="Lind A.E."/>
            <person name="van Eijk R."/>
            <person name="Schleper C."/>
            <person name="Guy L."/>
            <person name="Ettema T.J."/>
        </authorList>
    </citation>
    <scope>NUCLEOTIDE SEQUENCE</scope>
</reference>
<dbReference type="CDD" id="cd03230">
    <property type="entry name" value="ABC_DR_subfamily_A"/>
    <property type="match status" value="1"/>
</dbReference>
<accession>A0A0F9V5E2</accession>
<comment type="caution">
    <text evidence="6">The sequence shown here is derived from an EMBL/GenBank/DDBJ whole genome shotgun (WGS) entry which is preliminary data.</text>
</comment>
<gene>
    <name evidence="6" type="ORF">LCGC14_0182190</name>
</gene>
<evidence type="ECO:0000256" key="1">
    <source>
        <dbReference type="ARBA" id="ARBA00005417"/>
    </source>
</evidence>
<dbReference type="SMART" id="SM00382">
    <property type="entry name" value="AAA"/>
    <property type="match status" value="1"/>
</dbReference>
<keyword evidence="4" id="KW-0067">ATP-binding</keyword>
<dbReference type="InterPro" id="IPR003593">
    <property type="entry name" value="AAA+_ATPase"/>
</dbReference>
<feature type="domain" description="ABC transporter" evidence="5">
    <location>
        <begin position="2"/>
        <end position="233"/>
    </location>
</feature>